<comment type="catalytic activity">
    <reaction evidence="1">
        <text>4-amino-5-hydroxymethyl-2-methylpyrimidine + ATP = 4-amino-2-methyl-5-(phosphooxymethyl)pyrimidine + ADP + H(+)</text>
        <dbReference type="Rhea" id="RHEA:23096"/>
        <dbReference type="ChEBI" id="CHEBI:15378"/>
        <dbReference type="ChEBI" id="CHEBI:16892"/>
        <dbReference type="ChEBI" id="CHEBI:30616"/>
        <dbReference type="ChEBI" id="CHEBI:58354"/>
        <dbReference type="ChEBI" id="CHEBI:456216"/>
        <dbReference type="EC" id="2.7.1.49"/>
    </reaction>
</comment>
<dbReference type="InterPro" id="IPR029056">
    <property type="entry name" value="Ribokinase-like"/>
</dbReference>
<comment type="catalytic activity">
    <reaction evidence="2">
        <text>4-amino-2-methyl-5-(phosphooxymethyl)pyrimidine + ATP = 4-amino-2-methyl-5-(diphosphooxymethyl)pyrimidine + ADP</text>
        <dbReference type="Rhea" id="RHEA:19893"/>
        <dbReference type="ChEBI" id="CHEBI:30616"/>
        <dbReference type="ChEBI" id="CHEBI:57841"/>
        <dbReference type="ChEBI" id="CHEBI:58354"/>
        <dbReference type="ChEBI" id="CHEBI:456216"/>
        <dbReference type="EC" id="2.7.4.7"/>
    </reaction>
</comment>
<protein>
    <submittedName>
        <fullName evidence="11">Bifunctional hydroxymethylpyrimidine kinase/phosphomethylpyrimidine kinase</fullName>
    </submittedName>
</protein>
<dbReference type="NCBIfam" id="TIGR00097">
    <property type="entry name" value="HMP-P_kinase"/>
    <property type="match status" value="1"/>
</dbReference>
<evidence type="ECO:0000256" key="4">
    <source>
        <dbReference type="ARBA" id="ARBA00004769"/>
    </source>
</evidence>
<reference evidence="11 12" key="1">
    <citation type="journal article" date="2018" name="Elife">
        <title>Discovery and characterization of a prevalent human gut bacterial enzyme sufficient for the inactivation of a family of plant toxins.</title>
        <authorList>
            <person name="Koppel N."/>
            <person name="Bisanz J.E."/>
            <person name="Pandelia M.E."/>
            <person name="Turnbaugh P.J."/>
            <person name="Balskus E.P."/>
        </authorList>
    </citation>
    <scope>NUCLEOTIDE SEQUENCE [LARGE SCALE GENOMIC DNA]</scope>
    <source>
        <strain evidence="11 12">OB21 GAM31</strain>
    </source>
</reference>
<feature type="domain" description="Pyridoxamine kinase/Phosphomethylpyrimidine kinase" evidence="10">
    <location>
        <begin position="15"/>
        <end position="258"/>
    </location>
</feature>
<dbReference type="PANTHER" id="PTHR20858:SF17">
    <property type="entry name" value="HYDROXYMETHYLPYRIMIDINE_PHOSPHOMETHYLPYRIMIDINE KINASE THI20-RELATED"/>
    <property type="match status" value="1"/>
</dbReference>
<evidence type="ECO:0000259" key="10">
    <source>
        <dbReference type="Pfam" id="PF08543"/>
    </source>
</evidence>
<sequence>MGFKIPSVVSIAGSDSSGGAGIQADLKTIEALGLFAQTAITALTAQNTLGVSGVLDVPSEFVVQQIDAVFEDIRPGAVKIGMVSSALNVVAIAESLRAHAAENIVVDPVMVSTSGSRLISDGASEALTGRLFPLASVITPNIPEAEVLWGRGIATKRDMEAAAGELSERFGVAVLVKGGHGISDADDVLAERGFTCWLPGERIENDNTHGTGCTLSSAIACGLAKGFTVFEACEYAKRYISGALAAQLNLGKGSGPLDHMWEYRGR</sequence>
<accession>A0A369LG70</accession>
<evidence type="ECO:0000256" key="1">
    <source>
        <dbReference type="ARBA" id="ARBA00000151"/>
    </source>
</evidence>
<keyword evidence="8" id="KW-0067">ATP-binding</keyword>
<evidence type="ECO:0000313" key="11">
    <source>
        <dbReference type="EMBL" id="RDB57018.1"/>
    </source>
</evidence>
<evidence type="ECO:0000256" key="7">
    <source>
        <dbReference type="ARBA" id="ARBA00022777"/>
    </source>
</evidence>
<dbReference type="CDD" id="cd01169">
    <property type="entry name" value="HMPP_kinase"/>
    <property type="match status" value="1"/>
</dbReference>
<evidence type="ECO:0000256" key="9">
    <source>
        <dbReference type="ARBA" id="ARBA00022977"/>
    </source>
</evidence>
<proteinExistence type="predicted"/>
<comment type="function">
    <text evidence="3">Catalyzes the phosphorylation of hydroxymethylpyrimidine phosphate (HMP-P) to HMP-PP, and of HMP to HMP-P.</text>
</comment>
<gene>
    <name evidence="11" type="primary">thiD</name>
    <name evidence="11" type="ORF">C1881_07895</name>
</gene>
<dbReference type="InterPro" id="IPR004399">
    <property type="entry name" value="HMP/HMP-P_kinase_dom"/>
</dbReference>
<dbReference type="AlphaFoldDB" id="A0A369LG70"/>
<keyword evidence="5" id="KW-0808">Transferase</keyword>
<evidence type="ECO:0000256" key="5">
    <source>
        <dbReference type="ARBA" id="ARBA00022679"/>
    </source>
</evidence>
<name>A0A369LG70_9ACTN</name>
<evidence type="ECO:0000256" key="3">
    <source>
        <dbReference type="ARBA" id="ARBA00003848"/>
    </source>
</evidence>
<keyword evidence="7 11" id="KW-0418">Kinase</keyword>
<evidence type="ECO:0000256" key="8">
    <source>
        <dbReference type="ARBA" id="ARBA00022840"/>
    </source>
</evidence>
<evidence type="ECO:0000256" key="2">
    <source>
        <dbReference type="ARBA" id="ARBA00000565"/>
    </source>
</evidence>
<organism evidence="11 12">
    <name type="scientific">Slackia isoflavoniconvertens</name>
    <dbReference type="NCBI Taxonomy" id="572010"/>
    <lineage>
        <taxon>Bacteria</taxon>
        <taxon>Bacillati</taxon>
        <taxon>Actinomycetota</taxon>
        <taxon>Coriobacteriia</taxon>
        <taxon>Eggerthellales</taxon>
        <taxon>Eggerthellaceae</taxon>
        <taxon>Slackia</taxon>
    </lineage>
</organism>
<dbReference type="GO" id="GO:0008972">
    <property type="term" value="F:phosphomethylpyrimidine kinase activity"/>
    <property type="evidence" value="ECO:0007669"/>
    <property type="project" value="UniProtKB-EC"/>
</dbReference>
<dbReference type="GO" id="GO:0005829">
    <property type="term" value="C:cytosol"/>
    <property type="evidence" value="ECO:0007669"/>
    <property type="project" value="TreeGrafter"/>
</dbReference>
<keyword evidence="6" id="KW-0547">Nucleotide-binding</keyword>
<dbReference type="Proteomes" id="UP000253975">
    <property type="component" value="Unassembled WGS sequence"/>
</dbReference>
<dbReference type="FunFam" id="3.40.1190.20:FF:000003">
    <property type="entry name" value="Phosphomethylpyrimidine kinase ThiD"/>
    <property type="match status" value="1"/>
</dbReference>
<dbReference type="GO" id="GO:0005524">
    <property type="term" value="F:ATP binding"/>
    <property type="evidence" value="ECO:0007669"/>
    <property type="project" value="UniProtKB-KW"/>
</dbReference>
<dbReference type="SUPFAM" id="SSF53613">
    <property type="entry name" value="Ribokinase-like"/>
    <property type="match status" value="1"/>
</dbReference>
<dbReference type="GO" id="GO:0009229">
    <property type="term" value="P:thiamine diphosphate biosynthetic process"/>
    <property type="evidence" value="ECO:0007669"/>
    <property type="project" value="UniProtKB-UniPathway"/>
</dbReference>
<dbReference type="InterPro" id="IPR013749">
    <property type="entry name" value="PM/HMP-P_kinase-1"/>
</dbReference>
<keyword evidence="9" id="KW-0784">Thiamine biosynthesis</keyword>
<evidence type="ECO:0000256" key="6">
    <source>
        <dbReference type="ARBA" id="ARBA00022741"/>
    </source>
</evidence>
<dbReference type="RefSeq" id="WP_114616025.1">
    <property type="nucleotide sequence ID" value="NZ_PPTO01000013.1"/>
</dbReference>
<dbReference type="GO" id="GO:0008902">
    <property type="term" value="F:hydroxymethylpyrimidine kinase activity"/>
    <property type="evidence" value="ECO:0007669"/>
    <property type="project" value="UniProtKB-EC"/>
</dbReference>
<dbReference type="PANTHER" id="PTHR20858">
    <property type="entry name" value="PHOSPHOMETHYLPYRIMIDINE KINASE"/>
    <property type="match status" value="1"/>
</dbReference>
<comment type="caution">
    <text evidence="11">The sequence shown here is derived from an EMBL/GenBank/DDBJ whole genome shotgun (WGS) entry which is preliminary data.</text>
</comment>
<dbReference type="EMBL" id="PPTO01000013">
    <property type="protein sequence ID" value="RDB57018.1"/>
    <property type="molecule type" value="Genomic_DNA"/>
</dbReference>
<comment type="pathway">
    <text evidence="4">Cofactor biosynthesis; thiamine diphosphate biosynthesis; 4-amino-2-methyl-5-diphosphomethylpyrimidine from 5-amino-1-(5-phospho-D-ribosyl)imidazole: step 3/3.</text>
</comment>
<dbReference type="Gene3D" id="3.40.1190.20">
    <property type="match status" value="1"/>
</dbReference>
<dbReference type="UniPathway" id="UPA00060">
    <property type="reaction ID" value="UER00138"/>
</dbReference>
<evidence type="ECO:0000313" key="12">
    <source>
        <dbReference type="Proteomes" id="UP000253975"/>
    </source>
</evidence>
<dbReference type="Pfam" id="PF08543">
    <property type="entry name" value="Phos_pyr_kin"/>
    <property type="match status" value="1"/>
</dbReference>
<dbReference type="GO" id="GO:0009228">
    <property type="term" value="P:thiamine biosynthetic process"/>
    <property type="evidence" value="ECO:0007669"/>
    <property type="project" value="UniProtKB-KW"/>
</dbReference>